<feature type="region of interest" description="Disordered" evidence="6">
    <location>
        <begin position="471"/>
        <end position="501"/>
    </location>
</feature>
<dbReference type="Pfam" id="PF02724">
    <property type="entry name" value="CDC45"/>
    <property type="match status" value="1"/>
</dbReference>
<feature type="compositionally biased region" description="Basic and acidic residues" evidence="6">
    <location>
        <begin position="471"/>
        <end position="493"/>
    </location>
</feature>
<comment type="subcellular location">
    <subcellularLocation>
        <location evidence="1">Nucleus</location>
    </subcellularLocation>
</comment>
<evidence type="ECO:0000256" key="6">
    <source>
        <dbReference type="SAM" id="MobiDB-lite"/>
    </source>
</evidence>
<keyword evidence="8" id="KW-1185">Reference proteome</keyword>
<dbReference type="PANTHER" id="PTHR10507">
    <property type="entry name" value="CDC45-RELATED PROTEIN"/>
    <property type="match status" value="1"/>
</dbReference>
<dbReference type="STRING" id="181874.A0A409YYH3"/>
<dbReference type="Proteomes" id="UP000284842">
    <property type="component" value="Unassembled WGS sequence"/>
</dbReference>
<evidence type="ECO:0000256" key="4">
    <source>
        <dbReference type="ARBA" id="ARBA00023242"/>
    </source>
</evidence>
<evidence type="ECO:0008006" key="9">
    <source>
        <dbReference type="Google" id="ProtNLM"/>
    </source>
</evidence>
<dbReference type="InterPro" id="IPR003874">
    <property type="entry name" value="CDC45"/>
</dbReference>
<dbReference type="AlphaFoldDB" id="A0A409YYH3"/>
<evidence type="ECO:0000313" key="7">
    <source>
        <dbReference type="EMBL" id="PPR08067.1"/>
    </source>
</evidence>
<keyword evidence="4" id="KW-0539">Nucleus</keyword>
<dbReference type="GO" id="GO:0003688">
    <property type="term" value="F:DNA replication origin binding"/>
    <property type="evidence" value="ECO:0007669"/>
    <property type="project" value="TreeGrafter"/>
</dbReference>
<name>A0A409YYH3_9AGAR</name>
<keyword evidence="5" id="KW-0131">Cell cycle</keyword>
<dbReference type="EMBL" id="NHTK01000155">
    <property type="protein sequence ID" value="PPR08067.1"/>
    <property type="molecule type" value="Genomic_DNA"/>
</dbReference>
<evidence type="ECO:0000256" key="2">
    <source>
        <dbReference type="ARBA" id="ARBA00010727"/>
    </source>
</evidence>
<sequence length="681" mass="77085">MGFIPPPQLARDRPSYLETYNKIISTHRRSPLTSASSVILLVAPNVDALCASRMLATLFKHDDVAYRIIPVSGQGELEVLATDLKSYTELHTLILLNIAGRFDLTDPMWFGEYDTRVTIHVIDSCRPQSLANLFTSGENGERVVVWDDGEVENLTEEKKAWEALQYDIVVDSDDDDSGDDSEEEFSEDGAEPSTSEVGSPSTKRKRSSDKVSRKRPRLEKNETRISRDDYEVYEALMNKHYGAGLWHGQSASGTIYILSTLLERVDIDLLWLAILGLTFQYLTARISRDTYEKYHAVYYDEVSRLNPRPINDEPSSSVDPNDISVRATEELRFMLFRHWTLYDAMFHSSYVASKLGIWKERGRQRLTGLLAKMGFSIPQTQQPYPHMDMDLKRTLVQKLNDVAPEYGLVELSYPSFVRCFGFHSQPLSAADAVEALSTLLDVAEGIRMEVEAEGMRNGGEWFGGGRVWDAHRSDKHSDTNKPKASDKGARREDGADEDEEPAEPRWWVNNFWRAYDACNNIGSLREALGLSMTLQRAIIRQGTSIIDKQDIRTMRNHRVVILSQGPDLALFSNPSVLMRLALWLVDALRDKLSGMTVNARSRKKSLPFILACLNETKGRYTVVGVMGALDYGEIRKNEFMKAFLDAQEKTRADVQLTSFDGSILEIDQADLKIFLEKLCES</sequence>
<evidence type="ECO:0000256" key="3">
    <source>
        <dbReference type="ARBA" id="ARBA00022705"/>
    </source>
</evidence>
<organism evidence="7 8">
    <name type="scientific">Panaeolus cyanescens</name>
    <dbReference type="NCBI Taxonomy" id="181874"/>
    <lineage>
        <taxon>Eukaryota</taxon>
        <taxon>Fungi</taxon>
        <taxon>Dikarya</taxon>
        <taxon>Basidiomycota</taxon>
        <taxon>Agaricomycotina</taxon>
        <taxon>Agaricomycetes</taxon>
        <taxon>Agaricomycetidae</taxon>
        <taxon>Agaricales</taxon>
        <taxon>Agaricineae</taxon>
        <taxon>Galeropsidaceae</taxon>
        <taxon>Panaeolus</taxon>
    </lineage>
</organism>
<dbReference type="OrthoDB" id="10258882at2759"/>
<evidence type="ECO:0000256" key="5">
    <source>
        <dbReference type="ARBA" id="ARBA00023306"/>
    </source>
</evidence>
<dbReference type="FunCoup" id="A0A409YYH3">
    <property type="interactions" value="300"/>
</dbReference>
<dbReference type="GO" id="GO:0003697">
    <property type="term" value="F:single-stranded DNA binding"/>
    <property type="evidence" value="ECO:0007669"/>
    <property type="project" value="TreeGrafter"/>
</dbReference>
<keyword evidence="3" id="KW-0235">DNA replication</keyword>
<protein>
    <recommendedName>
        <fullName evidence="9">CDC45-like protein</fullName>
    </recommendedName>
</protein>
<dbReference type="GO" id="GO:0000727">
    <property type="term" value="P:double-strand break repair via break-induced replication"/>
    <property type="evidence" value="ECO:0007669"/>
    <property type="project" value="TreeGrafter"/>
</dbReference>
<accession>A0A409YYH3</accession>
<feature type="compositionally biased region" description="Basic residues" evidence="6">
    <location>
        <begin position="202"/>
        <end position="217"/>
    </location>
</feature>
<reference evidence="7 8" key="1">
    <citation type="journal article" date="2018" name="Evol. Lett.">
        <title>Horizontal gene cluster transfer increased hallucinogenic mushroom diversity.</title>
        <authorList>
            <person name="Reynolds H.T."/>
            <person name="Vijayakumar V."/>
            <person name="Gluck-Thaler E."/>
            <person name="Korotkin H.B."/>
            <person name="Matheny P.B."/>
            <person name="Slot J.C."/>
        </authorList>
    </citation>
    <scope>NUCLEOTIDE SEQUENCE [LARGE SCALE GENOMIC DNA]</scope>
    <source>
        <strain evidence="7 8">2629</strain>
    </source>
</reference>
<dbReference type="GO" id="GO:1902977">
    <property type="term" value="P:mitotic DNA replication preinitiation complex assembly"/>
    <property type="evidence" value="ECO:0007669"/>
    <property type="project" value="TreeGrafter"/>
</dbReference>
<comment type="caution">
    <text evidence="7">The sequence shown here is derived from an EMBL/GenBank/DDBJ whole genome shotgun (WGS) entry which is preliminary data.</text>
</comment>
<dbReference type="GO" id="GO:0003682">
    <property type="term" value="F:chromatin binding"/>
    <property type="evidence" value="ECO:0007669"/>
    <property type="project" value="TreeGrafter"/>
</dbReference>
<dbReference type="PANTHER" id="PTHR10507:SF0">
    <property type="entry name" value="CELL DIVISION CONTROL PROTEIN 45 HOMOLOG"/>
    <property type="match status" value="1"/>
</dbReference>
<feature type="compositionally biased region" description="Acidic residues" evidence="6">
    <location>
        <begin position="172"/>
        <end position="190"/>
    </location>
</feature>
<dbReference type="GO" id="GO:0031261">
    <property type="term" value="C:DNA replication preinitiation complex"/>
    <property type="evidence" value="ECO:0007669"/>
    <property type="project" value="TreeGrafter"/>
</dbReference>
<comment type="similarity">
    <text evidence="2">Belongs to the CDC45 family.</text>
</comment>
<dbReference type="InParanoid" id="A0A409YYH3"/>
<evidence type="ECO:0000313" key="8">
    <source>
        <dbReference type="Proteomes" id="UP000284842"/>
    </source>
</evidence>
<evidence type="ECO:0000256" key="1">
    <source>
        <dbReference type="ARBA" id="ARBA00004123"/>
    </source>
</evidence>
<dbReference type="GO" id="GO:0006270">
    <property type="term" value="P:DNA replication initiation"/>
    <property type="evidence" value="ECO:0007669"/>
    <property type="project" value="InterPro"/>
</dbReference>
<feature type="region of interest" description="Disordered" evidence="6">
    <location>
        <begin position="172"/>
        <end position="223"/>
    </location>
</feature>
<proteinExistence type="inferred from homology"/>
<gene>
    <name evidence="7" type="ORF">CVT24_010528</name>
</gene>